<dbReference type="Proteomes" id="UP000287865">
    <property type="component" value="Unassembled WGS sequence"/>
</dbReference>
<gene>
    <name evidence="4" type="ORF">B0I24_11721</name>
    <name evidence="5" type="ORF">CWE07_13230</name>
</gene>
<dbReference type="AlphaFoldDB" id="A0A327WPF9"/>
<reference evidence="4 6" key="2">
    <citation type="submission" date="2018-06" db="EMBL/GenBank/DDBJ databases">
        <title>Genomic Encyclopedia of Type Strains, Phase III (KMG-III): the genomes of soil and plant-associated and newly described type strains.</title>
        <authorList>
            <person name="Whitman W."/>
        </authorList>
    </citation>
    <scope>NUCLEOTIDE SEQUENCE [LARGE SCALE GENOMIC DNA]</scope>
    <source>
        <strain evidence="4 6">CGMCC 1.15366</strain>
    </source>
</reference>
<dbReference type="Gene3D" id="3.10.560.10">
    <property type="entry name" value="Outer membrane lipoprotein wza domain like"/>
    <property type="match status" value="1"/>
</dbReference>
<organism evidence="4 6">
    <name type="scientific">Aliidiomarina maris</name>
    <dbReference type="NCBI Taxonomy" id="531312"/>
    <lineage>
        <taxon>Bacteria</taxon>
        <taxon>Pseudomonadati</taxon>
        <taxon>Pseudomonadota</taxon>
        <taxon>Gammaproteobacteria</taxon>
        <taxon>Alteromonadales</taxon>
        <taxon>Idiomarinaceae</taxon>
        <taxon>Aliidiomarina</taxon>
    </lineage>
</organism>
<dbReference type="EMBL" id="PIPK01000017">
    <property type="protein sequence ID" value="RUO19069.1"/>
    <property type="molecule type" value="Genomic_DNA"/>
</dbReference>
<dbReference type="InterPro" id="IPR010425">
    <property type="entry name" value="Caps_synth_GfcC-like_C"/>
</dbReference>
<feature type="domain" description="Capsule biosynthesis GfcC-like N-terminal" evidence="3">
    <location>
        <begin position="50"/>
        <end position="169"/>
    </location>
</feature>
<keyword evidence="1" id="KW-0732">Signal</keyword>
<dbReference type="OrthoDB" id="19542at2"/>
<reference evidence="5 7" key="1">
    <citation type="journal article" date="2018" name="Front. Microbiol.">
        <title>Genome-Based Analysis Reveals the Taxonomy and Diversity of the Family Idiomarinaceae.</title>
        <authorList>
            <person name="Liu Y."/>
            <person name="Lai Q."/>
            <person name="Shao Z."/>
        </authorList>
    </citation>
    <scope>NUCLEOTIDE SEQUENCE [LARGE SCALE GENOMIC DNA]</scope>
    <source>
        <strain evidence="5 7">CF12-14</strain>
    </source>
</reference>
<dbReference type="Proteomes" id="UP000249203">
    <property type="component" value="Unassembled WGS sequence"/>
</dbReference>
<dbReference type="Pfam" id="PF06082">
    <property type="entry name" value="YjbH"/>
    <property type="match status" value="1"/>
</dbReference>
<name>A0A327WPF9_9GAMM</name>
<accession>A0A327WPF9</accession>
<protein>
    <submittedName>
        <fullName evidence="4">Capsule biosynthesis protein GfcC</fullName>
    </submittedName>
    <submittedName>
        <fullName evidence="5">YjbH domain-containing protein</fullName>
    </submittedName>
</protein>
<evidence type="ECO:0000313" key="6">
    <source>
        <dbReference type="Proteomes" id="UP000249203"/>
    </source>
</evidence>
<evidence type="ECO:0000256" key="1">
    <source>
        <dbReference type="SAM" id="SignalP"/>
    </source>
</evidence>
<evidence type="ECO:0000313" key="7">
    <source>
        <dbReference type="Proteomes" id="UP000287865"/>
    </source>
</evidence>
<evidence type="ECO:0000313" key="5">
    <source>
        <dbReference type="EMBL" id="RUO19069.1"/>
    </source>
</evidence>
<dbReference type="InterPro" id="IPR046459">
    <property type="entry name" value="Caps_syn_GfcC_N"/>
</dbReference>
<feature type="chain" id="PRO_5016327737" evidence="1">
    <location>
        <begin position="31"/>
        <end position="977"/>
    </location>
</feature>
<comment type="caution">
    <text evidence="4">The sequence shown here is derived from an EMBL/GenBank/DDBJ whole genome shotgun (WGS) entry which is preliminary data.</text>
</comment>
<dbReference type="InterPro" id="IPR010344">
    <property type="entry name" value="YbjH"/>
</dbReference>
<evidence type="ECO:0000259" key="2">
    <source>
        <dbReference type="Pfam" id="PF06251"/>
    </source>
</evidence>
<feature type="domain" description="Capsule biosynthesis GfcC-like C-terminal" evidence="2">
    <location>
        <begin position="187"/>
        <end position="273"/>
    </location>
</feature>
<dbReference type="Pfam" id="PF06251">
    <property type="entry name" value="Caps_syn_GfcC_C"/>
    <property type="match status" value="1"/>
</dbReference>
<evidence type="ECO:0000313" key="4">
    <source>
        <dbReference type="EMBL" id="RAJ93615.1"/>
    </source>
</evidence>
<sequence length="977" mass="111111">MMHKMSKQPTKLAIIASAVMWALHAPHAMAQGAQVASSAAEQNQSVLVQVNEAYTLTFDGPVRLRQVLEQAVAQQGADIYWPNARLIDRAGTADLQQRQRELVAGLNLLRAYWLSRDNQTRADAVQGLAEQVAQWQLAYQPYLAIDLAAARQQLGANPLLAPGQYVLLTPERQDYVPVMGAMSPSRVRINPGYSVRQYMTQLVNTASSTPALNREHVTVVRPGGEFEQVPWGMHNARDSELTPGDILWVEPADSLFPRRFSALHQEIPELLRHWVGYGETLPPLDFNSRMAAVPYWQGFDTSPRRNHYGGVGLMQTPTARMADEGETVLMYADTDEYRRYTVSMQVLPWLQASAFYTRIPNRLYSNRPEFSGTNILTDKGFDVKLRLWQERQWLPEVSVGFQDFAGTGLFDGEYIVASKRYGAFDFTAGIGFGRNGSRDTVSNPFCDLADRFCDRSTQTVGTGSQLDFDRYFAGPAALFGGVEYQTPWEPLRLMLEYDGNDYSRDRAGVPIDASTPWNFGASYRVFDWLDASVSYERGDTLMFNVALRTNLNTLSQVRVDRPRVEPQTPSAQSVDDVDWNRLAHSISNARTVSAPRFNMPDDTTVRVQGHAWRYRDNNEAIDRSARILANALPESIETYEFEQLSAYMPVSLTRVDAEAFKRRIRNEDAGKRIDETAELFERESPAHDYEPAAWLYDYPRSNRIGYGLKPFFNQDFGSPETFHFYQLGVKAFASGWVARDLHLFGELGVNLKNNYDRFNFTRDPFDFDLPRVRSDFRLHATNDVWVDSLQATYYKRLSENVYGMAYGGYLERFFAGVGGEVLYRQIDSPWAFGVNINRVRQRNYEGWFGFEDYETTMGHASVYYQMPWLKDSLLRLDVGRFLAGDDGVGVTFSRRFDSGVTVLAYASFTNVSSEQYGEGSFTHGFSVSIPFDLIGIRPTRQRVSMSWSPMSRDGGQPLWRRIDLYGVTDERHPFWGR</sequence>
<dbReference type="Pfam" id="PF20616">
    <property type="entry name" value="Caps_syn_GfcC_N"/>
    <property type="match status" value="1"/>
</dbReference>
<feature type="signal peptide" evidence="1">
    <location>
        <begin position="1"/>
        <end position="30"/>
    </location>
</feature>
<evidence type="ECO:0000259" key="3">
    <source>
        <dbReference type="Pfam" id="PF20616"/>
    </source>
</evidence>
<proteinExistence type="predicted"/>
<keyword evidence="7" id="KW-1185">Reference proteome</keyword>
<dbReference type="EMBL" id="QLMD01000017">
    <property type="protein sequence ID" value="RAJ93615.1"/>
    <property type="molecule type" value="Genomic_DNA"/>
</dbReference>